<accession>A0ABR2LBF6</accession>
<proteinExistence type="predicted"/>
<comment type="caution">
    <text evidence="1">The sequence shown here is derived from an EMBL/GenBank/DDBJ whole genome shotgun (WGS) entry which is preliminary data.</text>
</comment>
<dbReference type="Proteomes" id="UP001470230">
    <property type="component" value="Unassembled WGS sequence"/>
</dbReference>
<dbReference type="Pfam" id="PF07004">
    <property type="entry name" value="SHIPPO-rpt"/>
    <property type="match status" value="3"/>
</dbReference>
<dbReference type="InterPro" id="IPR010736">
    <property type="entry name" value="SHIPPO-rpt"/>
</dbReference>
<evidence type="ECO:0000313" key="1">
    <source>
        <dbReference type="EMBL" id="KAK8900659.1"/>
    </source>
</evidence>
<organism evidence="1 2">
    <name type="scientific">Tritrichomonas musculus</name>
    <dbReference type="NCBI Taxonomy" id="1915356"/>
    <lineage>
        <taxon>Eukaryota</taxon>
        <taxon>Metamonada</taxon>
        <taxon>Parabasalia</taxon>
        <taxon>Tritrichomonadida</taxon>
        <taxon>Tritrichomonadidae</taxon>
        <taxon>Tritrichomonas</taxon>
    </lineage>
</organism>
<dbReference type="EMBL" id="JAPFFF010000001">
    <property type="protein sequence ID" value="KAK8900659.1"/>
    <property type="molecule type" value="Genomic_DNA"/>
</dbReference>
<gene>
    <name evidence="1" type="ORF">M9Y10_002989</name>
</gene>
<reference evidence="1 2" key="1">
    <citation type="submission" date="2024-04" db="EMBL/GenBank/DDBJ databases">
        <title>Tritrichomonas musculus Genome.</title>
        <authorList>
            <person name="Alves-Ferreira E."/>
            <person name="Grigg M."/>
            <person name="Lorenzi H."/>
            <person name="Galac M."/>
        </authorList>
    </citation>
    <scope>NUCLEOTIDE SEQUENCE [LARGE SCALE GENOMIC DNA]</scope>
    <source>
        <strain evidence="1 2">EAF2021</strain>
    </source>
</reference>
<protein>
    <submittedName>
        <fullName evidence="1">Uncharacterized protein</fullName>
    </submittedName>
</protein>
<sequence>MDRSLKEKKRYFDEKYPIRNFRYVPKNPYIFGQDAKSITIGCSRKPPPPPEKIPGPGAYEIGGKSLQIDIPHTIQKRQETDYTSISSKIGFLPPEPFTRPATSIHGCGDHNWCINDSPGPNYFPKSEFSHTAPKIGVRTFYKEYDDCIPGPGQYKPSIEFTRPRSAAFTVSKAENREVWGQISKNPGPGQYDIIPTLSKPKRWAGKLRVPPKNESPRMSLRDEIKLKYC</sequence>
<name>A0ABR2LBF6_9EUKA</name>
<keyword evidence="2" id="KW-1185">Reference proteome</keyword>
<evidence type="ECO:0000313" key="2">
    <source>
        <dbReference type="Proteomes" id="UP001470230"/>
    </source>
</evidence>